<evidence type="ECO:0008006" key="4">
    <source>
        <dbReference type="Google" id="ProtNLM"/>
    </source>
</evidence>
<dbReference type="EMBL" id="JACOOH010000001">
    <property type="protein sequence ID" value="MBC5619719.1"/>
    <property type="molecule type" value="Genomic_DNA"/>
</dbReference>
<protein>
    <recommendedName>
        <fullName evidence="4">Lipoprotein</fullName>
    </recommendedName>
</protein>
<reference evidence="2 3" key="1">
    <citation type="submission" date="2020-08" db="EMBL/GenBank/DDBJ databases">
        <title>Genome public.</title>
        <authorList>
            <person name="Liu C."/>
            <person name="Sun Q."/>
        </authorList>
    </citation>
    <scope>NUCLEOTIDE SEQUENCE [LARGE SCALE GENOMIC DNA]</scope>
    <source>
        <strain evidence="2 3">NSJ-56</strain>
    </source>
</reference>
<comment type="caution">
    <text evidence="2">The sequence shown here is derived from an EMBL/GenBank/DDBJ whole genome shotgun (WGS) entry which is preliminary data.</text>
</comment>
<sequence length="561" mass="63978">MKYIRLYFVLLMFGLLAGCFEDEGNYDYVEINPPTWEQEFNDRTPKNIYGYAGKGEVMKFTGSSMFRWEGDSVARAEEVRYEWKIGDVVISEELDFEIPTDELVEKIDLKRYSNSQGEWGTFNIIEKKTGIVFPARLYVWIYPTFAPDDWFLLSENGKNAKLSVVRLRVVEEKGQKVIKYEFRDDAYKDINGHEIPGSPLDLVMETSRDVSASGACVILTDQVAYEVNMQNLEKVSEVKDQFLDGTPADFNIIAMKEKAPQSPSFGEGSASFVATKDGRLFTRMRSANYLTGKYLTEPYYIDAKGYKITKIGHTLYGGIIPCYDEKNRRVVMATTWREDIQGETMGEGTSVYKTRVLPLDNSYSVPVDGFPEGTEMLHLSTKNHISWGYGGTKALFSVYYNDPTMDKDQTLVGDFSFENRTGSITYTSFERWFYLPVKLDASSIILTSGTLRSNSETANAAKYRDFYTVGDKLYYVQRGTDWSDKTVRFLEFNASFPSKVTALAYAFASLDQIWVGCEDGSMFAYDIRNINSPKLVFEKNLGGKVVSMKQIGWHTSNEDWY</sequence>
<proteinExistence type="predicted"/>
<dbReference type="PROSITE" id="PS51257">
    <property type="entry name" value="PROKAR_LIPOPROTEIN"/>
    <property type="match status" value="1"/>
</dbReference>
<evidence type="ECO:0000313" key="3">
    <source>
        <dbReference type="Proteomes" id="UP000646484"/>
    </source>
</evidence>
<dbReference type="InterPro" id="IPR032183">
    <property type="entry name" value="PKD-like"/>
</dbReference>
<feature type="chain" id="PRO_5045124744" description="Lipoprotein" evidence="1">
    <location>
        <begin position="18"/>
        <end position="561"/>
    </location>
</feature>
<accession>A0ABR7CVL8</accession>
<feature type="signal peptide" evidence="1">
    <location>
        <begin position="1"/>
        <end position="17"/>
    </location>
</feature>
<gene>
    <name evidence="2" type="ORF">H8S64_01255</name>
</gene>
<evidence type="ECO:0000256" key="1">
    <source>
        <dbReference type="SAM" id="SignalP"/>
    </source>
</evidence>
<name>A0ABR7CVL8_9BACT</name>
<dbReference type="RefSeq" id="WP_186974634.1">
    <property type="nucleotide sequence ID" value="NZ_JACOOH010000001.1"/>
</dbReference>
<organism evidence="2 3">
    <name type="scientific">Butyricimonas hominis</name>
    <dbReference type="NCBI Taxonomy" id="2763032"/>
    <lineage>
        <taxon>Bacteria</taxon>
        <taxon>Pseudomonadati</taxon>
        <taxon>Bacteroidota</taxon>
        <taxon>Bacteroidia</taxon>
        <taxon>Bacteroidales</taxon>
        <taxon>Odoribacteraceae</taxon>
        <taxon>Butyricimonas</taxon>
    </lineage>
</organism>
<evidence type="ECO:0000313" key="2">
    <source>
        <dbReference type="EMBL" id="MBC5619719.1"/>
    </source>
</evidence>
<keyword evidence="3" id="KW-1185">Reference proteome</keyword>
<dbReference type="Pfam" id="PF16407">
    <property type="entry name" value="PKD_2"/>
    <property type="match status" value="1"/>
</dbReference>
<keyword evidence="1" id="KW-0732">Signal</keyword>
<dbReference type="Proteomes" id="UP000646484">
    <property type="component" value="Unassembled WGS sequence"/>
</dbReference>